<dbReference type="OrthoDB" id="3549057at2759"/>
<dbReference type="HOGENOM" id="CLU_1161233_0_0_1"/>
<accession>S3DQJ1</accession>
<sequence>MDHSTIPTPPTPKRTSTFPQSSPPKDPHKSLHLNIGIELSPPHPPPIPFPTFIEPTTPNWDVPITPTRSKSLLRRHNLVPPPSPDTTPFSPPPPTHPQEKDTKQLVYNLATSTFRTAPRSTLLTPHLDPITPPTNPAIRSPANVLQKRTSRASLNPCFELDERSPPMLIDGRKTIVRIPRWKREMDVYWRRGMDVRGRNGRGSGTGGTEVLVTRVKLPRWVWLGRNVWGRWDEIWVERV</sequence>
<protein>
    <submittedName>
        <fullName evidence="2">Uncharacterized protein</fullName>
    </submittedName>
</protein>
<dbReference type="EMBL" id="KE145368">
    <property type="protein sequence ID" value="EPE28743.1"/>
    <property type="molecule type" value="Genomic_DNA"/>
</dbReference>
<feature type="compositionally biased region" description="Pro residues" evidence="1">
    <location>
        <begin position="79"/>
        <end position="96"/>
    </location>
</feature>
<evidence type="ECO:0000313" key="2">
    <source>
        <dbReference type="EMBL" id="EPE28743.1"/>
    </source>
</evidence>
<dbReference type="RefSeq" id="XP_008084651.1">
    <property type="nucleotide sequence ID" value="XM_008086460.1"/>
</dbReference>
<reference evidence="2 3" key="1">
    <citation type="journal article" date="2013" name="BMC Genomics">
        <title>Genomics-driven discovery of the pneumocandin biosynthetic gene cluster in the fungus Glarea lozoyensis.</title>
        <authorList>
            <person name="Chen L."/>
            <person name="Yue Q."/>
            <person name="Zhang X."/>
            <person name="Xiang M."/>
            <person name="Wang C."/>
            <person name="Li S."/>
            <person name="Che Y."/>
            <person name="Ortiz-Lopez F.J."/>
            <person name="Bills G.F."/>
            <person name="Liu X."/>
            <person name="An Z."/>
        </authorList>
    </citation>
    <scope>NUCLEOTIDE SEQUENCE [LARGE SCALE GENOMIC DNA]</scope>
    <source>
        <strain evidence="3">ATCC 20868 / MF5171</strain>
    </source>
</reference>
<organism evidence="2 3">
    <name type="scientific">Glarea lozoyensis (strain ATCC 20868 / MF5171)</name>
    <dbReference type="NCBI Taxonomy" id="1116229"/>
    <lineage>
        <taxon>Eukaryota</taxon>
        <taxon>Fungi</taxon>
        <taxon>Dikarya</taxon>
        <taxon>Ascomycota</taxon>
        <taxon>Pezizomycotina</taxon>
        <taxon>Leotiomycetes</taxon>
        <taxon>Helotiales</taxon>
        <taxon>Helotiaceae</taxon>
        <taxon>Glarea</taxon>
    </lineage>
</organism>
<evidence type="ECO:0000256" key="1">
    <source>
        <dbReference type="SAM" id="MobiDB-lite"/>
    </source>
</evidence>
<evidence type="ECO:0000313" key="3">
    <source>
        <dbReference type="Proteomes" id="UP000016922"/>
    </source>
</evidence>
<keyword evidence="3" id="KW-1185">Reference proteome</keyword>
<dbReference type="STRING" id="1116229.S3DQJ1"/>
<dbReference type="GeneID" id="19468911"/>
<gene>
    <name evidence="2" type="ORF">GLAREA_09864</name>
</gene>
<dbReference type="Proteomes" id="UP000016922">
    <property type="component" value="Unassembled WGS sequence"/>
</dbReference>
<dbReference type="KEGG" id="glz:GLAREA_09864"/>
<feature type="region of interest" description="Disordered" evidence="1">
    <location>
        <begin position="1"/>
        <end position="101"/>
    </location>
</feature>
<dbReference type="AlphaFoldDB" id="S3DQJ1"/>
<proteinExistence type="predicted"/>
<name>S3DQJ1_GLAL2</name>